<dbReference type="InterPro" id="IPR011992">
    <property type="entry name" value="EF-hand-dom_pair"/>
</dbReference>
<dbReference type="PANTHER" id="PTHR45628">
    <property type="entry name" value="VOLTAGE-DEPENDENT CALCIUM CHANNEL TYPE A SUBUNIT ALPHA-1"/>
    <property type="match status" value="1"/>
</dbReference>
<dbReference type="Gene3D" id="1.10.287.70">
    <property type="match status" value="1"/>
</dbReference>
<reference evidence="16" key="1">
    <citation type="submission" date="2021-02" db="EMBL/GenBank/DDBJ databases">
        <authorList>
            <person name="Dougan E. K."/>
            <person name="Rhodes N."/>
            <person name="Thang M."/>
            <person name="Chan C."/>
        </authorList>
    </citation>
    <scope>NUCLEOTIDE SEQUENCE</scope>
</reference>
<evidence type="ECO:0000256" key="14">
    <source>
        <dbReference type="SAM" id="Phobius"/>
    </source>
</evidence>
<keyword evidence="11 14" id="KW-0472">Membrane</keyword>
<dbReference type="Pfam" id="PF00520">
    <property type="entry name" value="Ion_trans"/>
    <property type="match status" value="1"/>
</dbReference>
<feature type="transmembrane region" description="Helical" evidence="14">
    <location>
        <begin position="289"/>
        <end position="316"/>
    </location>
</feature>
<accession>A0A812Y380</accession>
<feature type="transmembrane region" description="Helical" evidence="14">
    <location>
        <begin position="198"/>
        <end position="229"/>
    </location>
</feature>
<keyword evidence="4" id="KW-0109">Calcium transport</keyword>
<dbReference type="InterPro" id="IPR002048">
    <property type="entry name" value="EF_hand_dom"/>
</dbReference>
<keyword evidence="7" id="KW-0106">Calcium</keyword>
<dbReference type="GO" id="GO:0005509">
    <property type="term" value="F:calcium ion binding"/>
    <property type="evidence" value="ECO:0007669"/>
    <property type="project" value="InterPro"/>
</dbReference>
<evidence type="ECO:0000256" key="1">
    <source>
        <dbReference type="ARBA" id="ARBA00004141"/>
    </source>
</evidence>
<dbReference type="GO" id="GO:0008331">
    <property type="term" value="F:high voltage-gated calcium channel activity"/>
    <property type="evidence" value="ECO:0007669"/>
    <property type="project" value="TreeGrafter"/>
</dbReference>
<dbReference type="AlphaFoldDB" id="A0A812Y380"/>
<comment type="subcellular location">
    <subcellularLocation>
        <location evidence="1">Membrane</location>
        <topology evidence="1">Multi-pass membrane protein</topology>
    </subcellularLocation>
</comment>
<organism evidence="16 17">
    <name type="scientific">Symbiodinium pilosum</name>
    <name type="common">Dinoflagellate</name>
    <dbReference type="NCBI Taxonomy" id="2952"/>
    <lineage>
        <taxon>Eukaryota</taxon>
        <taxon>Sar</taxon>
        <taxon>Alveolata</taxon>
        <taxon>Dinophyceae</taxon>
        <taxon>Suessiales</taxon>
        <taxon>Symbiodiniaceae</taxon>
        <taxon>Symbiodinium</taxon>
    </lineage>
</organism>
<gene>
    <name evidence="16" type="primary">Scn11a</name>
    <name evidence="16" type="ORF">SPIL2461_LOCUS22315</name>
</gene>
<dbReference type="SUPFAM" id="SSF47473">
    <property type="entry name" value="EF-hand"/>
    <property type="match status" value="1"/>
</dbReference>
<dbReference type="Gene3D" id="1.10.238.10">
    <property type="entry name" value="EF-hand"/>
    <property type="match status" value="1"/>
</dbReference>
<evidence type="ECO:0000256" key="12">
    <source>
        <dbReference type="ARBA" id="ARBA00023180"/>
    </source>
</evidence>
<keyword evidence="2" id="KW-0813">Transport</keyword>
<keyword evidence="8" id="KW-0851">Voltage-gated channel</keyword>
<dbReference type="EMBL" id="CAJNIZ010047141">
    <property type="protein sequence ID" value="CAE7763199.1"/>
    <property type="molecule type" value="Genomic_DNA"/>
</dbReference>
<dbReference type="InterPro" id="IPR005821">
    <property type="entry name" value="Ion_trans_dom"/>
</dbReference>
<feature type="domain" description="EF-hand" evidence="15">
    <location>
        <begin position="379"/>
        <end position="414"/>
    </location>
</feature>
<evidence type="ECO:0000256" key="13">
    <source>
        <dbReference type="ARBA" id="ARBA00023303"/>
    </source>
</evidence>
<evidence type="ECO:0000256" key="4">
    <source>
        <dbReference type="ARBA" id="ARBA00022568"/>
    </source>
</evidence>
<dbReference type="GO" id="GO:0098703">
    <property type="term" value="P:calcium ion import across plasma membrane"/>
    <property type="evidence" value="ECO:0007669"/>
    <property type="project" value="TreeGrafter"/>
</dbReference>
<evidence type="ECO:0000313" key="16">
    <source>
        <dbReference type="EMBL" id="CAE7763199.1"/>
    </source>
</evidence>
<dbReference type="InterPro" id="IPR027359">
    <property type="entry name" value="Volt_channel_dom_sf"/>
</dbReference>
<keyword evidence="3" id="KW-0597">Phosphoprotein</keyword>
<dbReference type="GO" id="GO:0005891">
    <property type="term" value="C:voltage-gated calcium channel complex"/>
    <property type="evidence" value="ECO:0007669"/>
    <property type="project" value="TreeGrafter"/>
</dbReference>
<keyword evidence="9 14" id="KW-1133">Transmembrane helix</keyword>
<evidence type="ECO:0000256" key="7">
    <source>
        <dbReference type="ARBA" id="ARBA00022837"/>
    </source>
</evidence>
<sequence>MSLATSKSVFPFRLPSSLDEKTGNSAHLDETINVLQSMRYFGLEKKKPWLDDHGNIMWTKTRIRIGQIVCSQRFESIMGLIVVGNLILIMIEADRDAQCLTEYKADVANCPYRSDRTFGMRLMNILLLTIYSLEMFARVFVERWLFFCNKFNMVDLVTVMLGWSSVAFAGMVNLSWLRLARLVRVLRAVRIFVSIPEFYLLITGLYSSLKAILFGSAMLLSVVVFWAVISVEVLHPVVALIEDFDGCDRCPRSFSNVFEATVTIFQQTVAGDSWGEVSLKVIDAEPLTFILLFVMLMTISLGVMNLILAVIVETAAQARENDRERKTKQKEEERVANMVELAVFCANLDKDNDGCIGLLELSNGYETPEFRTLMEHVDIKKDEMEQIFRVLDDDEDGSMSYLNFCQKVGGFFKRDPLMMQSIIQVSIKELKKIIHDDVVATMRQQHEDHMHAVDEIMTALGIRRRRRHSLETKGSAKNFYRWGPPTMADESKDDTDADIPRHEDLAQIAAQIEHDMNGLLATAESFTNAVLAPTSTAVADGWPDAIYESAQDGDGCSHANIDQMASSPGLQDGVDAQYRAMNASLRKRAEEAELLQSRLRDALQCLVNSRQNEPTSKRETTTREI</sequence>
<dbReference type="OrthoDB" id="430519at2759"/>
<keyword evidence="5" id="KW-0107">Calcium channel</keyword>
<evidence type="ECO:0000256" key="5">
    <source>
        <dbReference type="ARBA" id="ARBA00022673"/>
    </source>
</evidence>
<dbReference type="SUPFAM" id="SSF81324">
    <property type="entry name" value="Voltage-gated potassium channels"/>
    <property type="match status" value="1"/>
</dbReference>
<dbReference type="Proteomes" id="UP000649617">
    <property type="component" value="Unassembled WGS sequence"/>
</dbReference>
<feature type="transmembrane region" description="Helical" evidence="14">
    <location>
        <begin position="153"/>
        <end position="177"/>
    </location>
</feature>
<evidence type="ECO:0000259" key="15">
    <source>
        <dbReference type="PROSITE" id="PS50222"/>
    </source>
</evidence>
<evidence type="ECO:0000313" key="17">
    <source>
        <dbReference type="Proteomes" id="UP000649617"/>
    </source>
</evidence>
<keyword evidence="12" id="KW-0325">Glycoprotein</keyword>
<evidence type="ECO:0000256" key="6">
    <source>
        <dbReference type="ARBA" id="ARBA00022692"/>
    </source>
</evidence>
<evidence type="ECO:0000256" key="11">
    <source>
        <dbReference type="ARBA" id="ARBA00023136"/>
    </source>
</evidence>
<keyword evidence="13" id="KW-0407">Ion channel</keyword>
<evidence type="ECO:0000256" key="9">
    <source>
        <dbReference type="ARBA" id="ARBA00022989"/>
    </source>
</evidence>
<keyword evidence="17" id="KW-1185">Reference proteome</keyword>
<dbReference type="PANTHER" id="PTHR45628:SF7">
    <property type="entry name" value="VOLTAGE-DEPENDENT CALCIUM CHANNEL TYPE A SUBUNIT ALPHA-1"/>
    <property type="match status" value="1"/>
</dbReference>
<comment type="caution">
    <text evidence="16">The sequence shown here is derived from an EMBL/GenBank/DDBJ whole genome shotgun (WGS) entry which is preliminary data.</text>
</comment>
<evidence type="ECO:0000256" key="8">
    <source>
        <dbReference type="ARBA" id="ARBA00022882"/>
    </source>
</evidence>
<evidence type="ECO:0000256" key="3">
    <source>
        <dbReference type="ARBA" id="ARBA00022553"/>
    </source>
</evidence>
<dbReference type="InterPro" id="IPR018247">
    <property type="entry name" value="EF_Hand_1_Ca_BS"/>
</dbReference>
<protein>
    <submittedName>
        <fullName evidence="16">Scn11a protein</fullName>
    </submittedName>
</protein>
<dbReference type="PROSITE" id="PS00018">
    <property type="entry name" value="EF_HAND_1"/>
    <property type="match status" value="1"/>
</dbReference>
<dbReference type="PROSITE" id="PS50222">
    <property type="entry name" value="EF_HAND_2"/>
    <property type="match status" value="1"/>
</dbReference>
<dbReference type="InterPro" id="IPR050599">
    <property type="entry name" value="VDCC_alpha-1_subunit"/>
</dbReference>
<feature type="transmembrane region" description="Helical" evidence="14">
    <location>
        <begin position="122"/>
        <end position="141"/>
    </location>
</feature>
<name>A0A812Y380_SYMPI</name>
<proteinExistence type="predicted"/>
<keyword evidence="6 14" id="KW-0812">Transmembrane</keyword>
<keyword evidence="10" id="KW-0406">Ion transport</keyword>
<evidence type="ECO:0000256" key="10">
    <source>
        <dbReference type="ARBA" id="ARBA00023065"/>
    </source>
</evidence>
<evidence type="ECO:0000256" key="2">
    <source>
        <dbReference type="ARBA" id="ARBA00022448"/>
    </source>
</evidence>
<dbReference type="Gene3D" id="1.20.120.350">
    <property type="entry name" value="Voltage-gated potassium channels. Chain C"/>
    <property type="match status" value="1"/>
</dbReference>